<dbReference type="PANTHER" id="PTHR43280">
    <property type="entry name" value="ARAC-FAMILY TRANSCRIPTIONAL REGULATOR"/>
    <property type="match status" value="1"/>
</dbReference>
<dbReference type="SUPFAM" id="SSF51215">
    <property type="entry name" value="Regulatory protein AraC"/>
    <property type="match status" value="1"/>
</dbReference>
<dbReference type="EMBL" id="QRDY01000002">
    <property type="protein sequence ID" value="RED64865.1"/>
    <property type="molecule type" value="Genomic_DNA"/>
</dbReference>
<keyword evidence="6" id="KW-1185">Reference proteome</keyword>
<dbReference type="PROSITE" id="PS01124">
    <property type="entry name" value="HTH_ARAC_FAMILY_2"/>
    <property type="match status" value="1"/>
</dbReference>
<feature type="domain" description="HTH araC/xylS-type" evidence="4">
    <location>
        <begin position="166"/>
        <end position="264"/>
    </location>
</feature>
<dbReference type="SUPFAM" id="SSF46689">
    <property type="entry name" value="Homeodomain-like"/>
    <property type="match status" value="2"/>
</dbReference>
<evidence type="ECO:0000313" key="5">
    <source>
        <dbReference type="EMBL" id="RED64865.1"/>
    </source>
</evidence>
<accession>A0A3D9IT47</accession>
<dbReference type="Gene3D" id="1.10.10.60">
    <property type="entry name" value="Homeodomain-like"/>
    <property type="match status" value="2"/>
</dbReference>
<dbReference type="Pfam" id="PF12833">
    <property type="entry name" value="HTH_18"/>
    <property type="match status" value="1"/>
</dbReference>
<protein>
    <submittedName>
        <fullName evidence="5">AraC family transcriptional regulator of arabinose operon</fullName>
    </submittedName>
</protein>
<evidence type="ECO:0000313" key="6">
    <source>
        <dbReference type="Proteomes" id="UP000256869"/>
    </source>
</evidence>
<dbReference type="GO" id="GO:0003700">
    <property type="term" value="F:DNA-binding transcription factor activity"/>
    <property type="evidence" value="ECO:0007669"/>
    <property type="project" value="InterPro"/>
</dbReference>
<proteinExistence type="predicted"/>
<dbReference type="OrthoDB" id="9803764at2"/>
<dbReference type="GO" id="GO:0043565">
    <property type="term" value="F:sequence-specific DNA binding"/>
    <property type="evidence" value="ECO:0007669"/>
    <property type="project" value="InterPro"/>
</dbReference>
<dbReference type="Pfam" id="PF02311">
    <property type="entry name" value="AraC_binding"/>
    <property type="match status" value="1"/>
</dbReference>
<keyword evidence="1" id="KW-0805">Transcription regulation</keyword>
<gene>
    <name evidence="5" type="ORF">DFP95_102286</name>
</gene>
<dbReference type="RefSeq" id="WP_115991617.1">
    <property type="nucleotide sequence ID" value="NZ_QRDY01000002.1"/>
</dbReference>
<evidence type="ECO:0000259" key="4">
    <source>
        <dbReference type="PROSITE" id="PS01124"/>
    </source>
</evidence>
<dbReference type="Gene3D" id="2.60.120.280">
    <property type="entry name" value="Regulatory protein AraC"/>
    <property type="match status" value="1"/>
</dbReference>
<dbReference type="InterPro" id="IPR009057">
    <property type="entry name" value="Homeodomain-like_sf"/>
</dbReference>
<keyword evidence="3" id="KW-0804">Transcription</keyword>
<comment type="caution">
    <text evidence="5">The sequence shown here is derived from an EMBL/GenBank/DDBJ whole genome shotgun (WGS) entry which is preliminary data.</text>
</comment>
<evidence type="ECO:0000256" key="3">
    <source>
        <dbReference type="ARBA" id="ARBA00023163"/>
    </source>
</evidence>
<evidence type="ECO:0000256" key="2">
    <source>
        <dbReference type="ARBA" id="ARBA00023125"/>
    </source>
</evidence>
<reference evidence="5 6" key="1">
    <citation type="submission" date="2018-07" db="EMBL/GenBank/DDBJ databases">
        <title>Genomic Encyclopedia of Type Strains, Phase III (KMG-III): the genomes of soil and plant-associated and newly described type strains.</title>
        <authorList>
            <person name="Whitman W."/>
        </authorList>
    </citation>
    <scope>NUCLEOTIDE SEQUENCE [LARGE SCALE GENOMIC DNA]</scope>
    <source>
        <strain evidence="5 6">CECT 8236</strain>
    </source>
</reference>
<name>A0A3D9IT47_9BACL</name>
<dbReference type="AlphaFoldDB" id="A0A3D9IT47"/>
<dbReference type="SMART" id="SM00342">
    <property type="entry name" value="HTH_ARAC"/>
    <property type="match status" value="1"/>
</dbReference>
<dbReference type="Proteomes" id="UP000256869">
    <property type="component" value="Unassembled WGS sequence"/>
</dbReference>
<organism evidence="5 6">
    <name type="scientific">Cohnella lupini</name>
    <dbReference type="NCBI Taxonomy" id="1294267"/>
    <lineage>
        <taxon>Bacteria</taxon>
        <taxon>Bacillati</taxon>
        <taxon>Bacillota</taxon>
        <taxon>Bacilli</taxon>
        <taxon>Bacillales</taxon>
        <taxon>Paenibacillaceae</taxon>
        <taxon>Cohnella</taxon>
    </lineage>
</organism>
<keyword evidence="2" id="KW-0238">DNA-binding</keyword>
<dbReference type="InterPro" id="IPR037923">
    <property type="entry name" value="HTH-like"/>
</dbReference>
<sequence>MIREHQLDKYPYMPTDIIFGDHFDMGDSYNLRRPTGIDNWLIVYTLSGEGYFRTPSGEKRCGAGQIGILRAGVPHEYGTVKGQRWNFFWAHFRKLPESDYLPNEEILIHGLPEGYLQERVYSGFRNFFHDSQDRSSFWVSLCENTLRDIILLIAQRLEKKIDSRIEQALQLLSQTMANEIRIDDLAKSVGLSSSRLSHLFKQEVGVSVLEHLNGMRLRQAALLMEHMGRTATEASLDVGFNNYNHFATLFRKAYQMSPRHFVNRKDPP</sequence>
<dbReference type="PANTHER" id="PTHR43280:SF2">
    <property type="entry name" value="HTH-TYPE TRANSCRIPTIONAL REGULATOR EXSA"/>
    <property type="match status" value="1"/>
</dbReference>
<dbReference type="InterPro" id="IPR018060">
    <property type="entry name" value="HTH_AraC"/>
</dbReference>
<evidence type="ECO:0000256" key="1">
    <source>
        <dbReference type="ARBA" id="ARBA00023015"/>
    </source>
</evidence>
<dbReference type="InterPro" id="IPR003313">
    <property type="entry name" value="AraC-bd"/>
</dbReference>